<keyword evidence="2" id="KW-0808">Transferase</keyword>
<dbReference type="EMBL" id="AOSV01000021">
    <property type="protein sequence ID" value="EMG37010.1"/>
    <property type="molecule type" value="Genomic_DNA"/>
</dbReference>
<name>M5PSJ8_DESAF</name>
<dbReference type="OrthoDB" id="5464635at2"/>
<dbReference type="RefSeq" id="WP_005987036.1">
    <property type="nucleotide sequence ID" value="NZ_AOSV01000021.1"/>
</dbReference>
<comment type="caution">
    <text evidence="2">The sequence shown here is derived from an EMBL/GenBank/DDBJ whole genome shotgun (WGS) entry which is preliminary data.</text>
</comment>
<organism evidence="2 3">
    <name type="scientific">Desulfocurvibacter africanus PCS</name>
    <dbReference type="NCBI Taxonomy" id="1262666"/>
    <lineage>
        <taxon>Bacteria</taxon>
        <taxon>Pseudomonadati</taxon>
        <taxon>Thermodesulfobacteriota</taxon>
        <taxon>Desulfovibrionia</taxon>
        <taxon>Desulfovibrionales</taxon>
        <taxon>Desulfovibrionaceae</taxon>
        <taxon>Desulfocurvibacter</taxon>
    </lineage>
</organism>
<dbReference type="InterPro" id="IPR011009">
    <property type="entry name" value="Kinase-like_dom_sf"/>
</dbReference>
<dbReference type="AlphaFoldDB" id="M5PSJ8"/>
<dbReference type="SUPFAM" id="SSF56112">
    <property type="entry name" value="Protein kinase-like (PK-like)"/>
    <property type="match status" value="1"/>
</dbReference>
<dbReference type="Pfam" id="PF06293">
    <property type="entry name" value="Kdo"/>
    <property type="match status" value="1"/>
</dbReference>
<protein>
    <submittedName>
        <fullName evidence="2">Lipopolysaccharide kinase (Kdo/WaaP) family</fullName>
    </submittedName>
</protein>
<evidence type="ECO:0000313" key="2">
    <source>
        <dbReference type="EMBL" id="EMG37010.1"/>
    </source>
</evidence>
<proteinExistence type="predicted"/>
<feature type="region of interest" description="Disordered" evidence="1">
    <location>
        <begin position="282"/>
        <end position="308"/>
    </location>
</feature>
<feature type="compositionally biased region" description="Polar residues" evidence="1">
    <location>
        <begin position="282"/>
        <end position="291"/>
    </location>
</feature>
<sequence length="308" mass="35344">MENYSAYPSIAGAFLTKVLTHFRPQRLRLPLSQDGYARNLLLPVAGRAEIARAAVDNLDRACRAPELREKLRDIHKRQAVQDLRISVLGDEYFAKYYNYEDIPRILEGLGWFADAERNFHTHCYLHAAGLPVPRPLGLLREYSHGLLRRAMLLTERIQGATDFKQFIVGLETLSARQRLRFYTELGKALGRLHRFGAYTEDTDKNLMVRAKGDGFEFFFLDFDNSYPWRVATLRRTLKAVGKYFPRAVNIRMEERQAFLDSYLRERGKPAWRAILGERLNVSPSSTSSAAMQTAPDAPESTEKQREAA</sequence>
<evidence type="ECO:0000256" key="1">
    <source>
        <dbReference type="SAM" id="MobiDB-lite"/>
    </source>
</evidence>
<reference evidence="2 3" key="1">
    <citation type="journal article" date="2013" name="Genome Announc.">
        <title>Draft Genome Sequence for Desulfovibrio africanus Strain PCS.</title>
        <authorList>
            <person name="Brown S.D."/>
            <person name="Utturkar S.M."/>
            <person name="Arkin A.P."/>
            <person name="Deutschbauer A.M."/>
            <person name="Elias D.A."/>
            <person name="Hazen T.C."/>
            <person name="Chakraborty R."/>
        </authorList>
    </citation>
    <scope>NUCLEOTIDE SEQUENCE [LARGE SCALE GENOMIC DNA]</scope>
    <source>
        <strain evidence="2 3">PCS</strain>
    </source>
</reference>
<dbReference type="Proteomes" id="UP000011922">
    <property type="component" value="Unassembled WGS sequence"/>
</dbReference>
<evidence type="ECO:0000313" key="3">
    <source>
        <dbReference type="Proteomes" id="UP000011922"/>
    </source>
</evidence>
<dbReference type="PATRIC" id="fig|1262666.3.peg.2176"/>
<dbReference type="GO" id="GO:0016301">
    <property type="term" value="F:kinase activity"/>
    <property type="evidence" value="ECO:0007669"/>
    <property type="project" value="UniProtKB-KW"/>
</dbReference>
<accession>M5PSJ8</accession>
<keyword evidence="2" id="KW-0418">Kinase</keyword>
<gene>
    <name evidence="2" type="ORF">PCS_02147</name>
</gene>